<evidence type="ECO:0000313" key="3">
    <source>
        <dbReference type="Proteomes" id="UP000215137"/>
    </source>
</evidence>
<feature type="compositionally biased region" description="Basic and acidic residues" evidence="1">
    <location>
        <begin position="52"/>
        <end position="65"/>
    </location>
</feature>
<sequence length="85" mass="9747">MKSRPKNFIIAGVGVTSLLLLAKKENREKLQTLTHKMKSYLPTNSENQYEMKAGHPDPQDTRDNEMVSEGAMTSVNYYNNQQEEK</sequence>
<dbReference type="RefSeq" id="WP_095370106.1">
    <property type="nucleotide sequence ID" value="NZ_CP022983.1"/>
</dbReference>
<accession>A0A248TE88</accession>
<dbReference type="KEGG" id="bko:CKF48_03850"/>
<proteinExistence type="predicted"/>
<protein>
    <recommendedName>
        <fullName evidence="4">YbyB</fullName>
    </recommendedName>
</protein>
<name>A0A248TE88_9BACI</name>
<evidence type="ECO:0008006" key="4">
    <source>
        <dbReference type="Google" id="ProtNLM"/>
    </source>
</evidence>
<dbReference type="AlphaFoldDB" id="A0A248TE88"/>
<evidence type="ECO:0000256" key="1">
    <source>
        <dbReference type="SAM" id="MobiDB-lite"/>
    </source>
</evidence>
<dbReference type="OrthoDB" id="2390014at2"/>
<feature type="region of interest" description="Disordered" evidence="1">
    <location>
        <begin position="36"/>
        <end position="85"/>
    </location>
</feature>
<keyword evidence="3" id="KW-1185">Reference proteome</keyword>
<gene>
    <name evidence="2" type="ORF">CKF48_03850</name>
</gene>
<feature type="compositionally biased region" description="Polar residues" evidence="1">
    <location>
        <begin position="71"/>
        <end position="85"/>
    </location>
</feature>
<evidence type="ECO:0000313" key="2">
    <source>
        <dbReference type="EMBL" id="ASV66531.1"/>
    </source>
</evidence>
<dbReference type="EMBL" id="CP022983">
    <property type="protein sequence ID" value="ASV66531.1"/>
    <property type="molecule type" value="Genomic_DNA"/>
</dbReference>
<reference evidence="2 3" key="1">
    <citation type="submission" date="2017-08" db="EMBL/GenBank/DDBJ databases">
        <title>Complete Genome Sequence of Bacillus kochii Oregon-R-modENCODE STRAIN BDGP4, isolated from Drosophila melanogaster gut.</title>
        <authorList>
            <person name="Wan K.H."/>
            <person name="Yu C."/>
            <person name="Park S."/>
            <person name="Hammonds A.S."/>
            <person name="Booth B.W."/>
            <person name="Celniker S.E."/>
        </authorList>
    </citation>
    <scope>NUCLEOTIDE SEQUENCE [LARGE SCALE GENOMIC DNA]</scope>
    <source>
        <strain evidence="2 3">BDGP4</strain>
    </source>
</reference>
<organism evidence="2 3">
    <name type="scientific">Cytobacillus kochii</name>
    <dbReference type="NCBI Taxonomy" id="859143"/>
    <lineage>
        <taxon>Bacteria</taxon>
        <taxon>Bacillati</taxon>
        <taxon>Bacillota</taxon>
        <taxon>Bacilli</taxon>
        <taxon>Bacillales</taxon>
        <taxon>Bacillaceae</taxon>
        <taxon>Cytobacillus</taxon>
    </lineage>
</organism>
<dbReference type="Proteomes" id="UP000215137">
    <property type="component" value="Chromosome"/>
</dbReference>